<name>A0ABY7U8C3_9CORY</name>
<feature type="compositionally biased region" description="Polar residues" evidence="1">
    <location>
        <begin position="1"/>
        <end position="14"/>
    </location>
</feature>
<protein>
    <recommendedName>
        <fullName evidence="4">Lipoprotein</fullName>
    </recommendedName>
</protein>
<organism evidence="2 3">
    <name type="scientific">Corynebacterium massiliense DSM 45435</name>
    <dbReference type="NCBI Taxonomy" id="1121364"/>
    <lineage>
        <taxon>Bacteria</taxon>
        <taxon>Bacillati</taxon>
        <taxon>Actinomycetota</taxon>
        <taxon>Actinomycetes</taxon>
        <taxon>Mycobacteriales</taxon>
        <taxon>Corynebacteriaceae</taxon>
        <taxon>Corynebacterium</taxon>
    </lineage>
</organism>
<evidence type="ECO:0000313" key="2">
    <source>
        <dbReference type="EMBL" id="WCZ32636.1"/>
    </source>
</evidence>
<feature type="region of interest" description="Disordered" evidence="1">
    <location>
        <begin position="1"/>
        <end position="24"/>
    </location>
</feature>
<dbReference type="InterPro" id="IPR012338">
    <property type="entry name" value="Beta-lactam/transpept-like"/>
</dbReference>
<dbReference type="EMBL" id="CP063189">
    <property type="protein sequence ID" value="WCZ32636.1"/>
    <property type="molecule type" value="Genomic_DNA"/>
</dbReference>
<sequence length="222" mass="23255">MPDRTSISFHNSATGFHAGTANEHESRPGLSIVKLYIADYVLAHGNEEEKLKALHMLRVSDDGIADELYAAHPESITATAQAYGLADTHDDGNYWGTAATSTYDAARFLEERKNAHGVGDPLLQALATAAPVAADGYGQDFGTSELPGVIGTKWGWSNDHSLHASASFGQDFTVAAHTNGGKEQLTDDVRAAFNGGADDGATGQIDGIDGIEGLADALRGSL</sequence>
<evidence type="ECO:0008006" key="4">
    <source>
        <dbReference type="Google" id="ProtNLM"/>
    </source>
</evidence>
<evidence type="ECO:0000256" key="1">
    <source>
        <dbReference type="SAM" id="MobiDB-lite"/>
    </source>
</evidence>
<dbReference type="RefSeq" id="WP_051126772.1">
    <property type="nucleotide sequence ID" value="NZ_ATVG01000001.1"/>
</dbReference>
<accession>A0ABY7U8C3</accession>
<proteinExistence type="predicted"/>
<gene>
    <name evidence="2" type="ORF">CMASS_05975</name>
</gene>
<dbReference type="Gene3D" id="3.40.710.10">
    <property type="entry name" value="DD-peptidase/beta-lactamase superfamily"/>
    <property type="match status" value="1"/>
</dbReference>
<reference evidence="2 3" key="1">
    <citation type="submission" date="2020-10" db="EMBL/GenBank/DDBJ databases">
        <title>Complete genome sequence of Corynebacterium massiliense DSM 45435, type strain of Corynebacterium massiliense.</title>
        <authorList>
            <person name="Busche T."/>
            <person name="Kalinowski J."/>
            <person name="Ruckert C."/>
        </authorList>
    </citation>
    <scope>NUCLEOTIDE SEQUENCE [LARGE SCALE GENOMIC DNA]</scope>
    <source>
        <strain evidence="2 3">DSM 45435</strain>
    </source>
</reference>
<dbReference type="SUPFAM" id="SSF56601">
    <property type="entry name" value="beta-lactamase/transpeptidase-like"/>
    <property type="match status" value="1"/>
</dbReference>
<evidence type="ECO:0000313" key="3">
    <source>
        <dbReference type="Proteomes" id="UP001220064"/>
    </source>
</evidence>
<dbReference type="Proteomes" id="UP001220064">
    <property type="component" value="Chromosome"/>
</dbReference>
<keyword evidence="3" id="KW-1185">Reference proteome</keyword>